<feature type="chain" id="PRO_5037385299" evidence="1">
    <location>
        <begin position="27"/>
        <end position="310"/>
    </location>
</feature>
<dbReference type="Proteomes" id="UP000729733">
    <property type="component" value="Unassembled WGS sequence"/>
</dbReference>
<comment type="caution">
    <text evidence="2">The sequence shown here is derived from an EMBL/GenBank/DDBJ whole genome shotgun (WGS) entry which is preliminary data.</text>
</comment>
<gene>
    <name evidence="2" type="ORF">I4641_17080</name>
</gene>
<protein>
    <submittedName>
        <fullName evidence="2">Uncharacterized protein</fullName>
    </submittedName>
</protein>
<feature type="signal peptide" evidence="1">
    <location>
        <begin position="1"/>
        <end position="26"/>
    </location>
</feature>
<dbReference type="RefSeq" id="WP_229641787.1">
    <property type="nucleotide sequence ID" value="NZ_JADWDC010000051.1"/>
</dbReference>
<dbReference type="EMBL" id="JADWDC010000051">
    <property type="protein sequence ID" value="MCC0178686.1"/>
    <property type="molecule type" value="Genomic_DNA"/>
</dbReference>
<reference evidence="2" key="1">
    <citation type="journal article" date="2021" name="Antonie Van Leeuwenhoek">
        <title>Draft genome and description of Waterburya agarophytonicola gen. nov. sp. nov. (Pleurocapsales, Cyanobacteria): a seaweed symbiont.</title>
        <authorList>
            <person name="Bonthond G."/>
            <person name="Shalygin S."/>
            <person name="Bayer T."/>
            <person name="Weinberger F."/>
        </authorList>
    </citation>
    <scope>NUCLEOTIDE SEQUENCE</scope>
    <source>
        <strain evidence="2">KI4</strain>
    </source>
</reference>
<evidence type="ECO:0000313" key="3">
    <source>
        <dbReference type="Proteomes" id="UP000729733"/>
    </source>
</evidence>
<evidence type="ECO:0000256" key="1">
    <source>
        <dbReference type="SAM" id="SignalP"/>
    </source>
</evidence>
<keyword evidence="1" id="KW-0732">Signal</keyword>
<evidence type="ECO:0000313" key="2">
    <source>
        <dbReference type="EMBL" id="MCC0178686.1"/>
    </source>
</evidence>
<dbReference type="AlphaFoldDB" id="A0A964BTQ2"/>
<organism evidence="2 3">
    <name type="scientific">Waterburya agarophytonicola KI4</name>
    <dbReference type="NCBI Taxonomy" id="2874699"/>
    <lineage>
        <taxon>Bacteria</taxon>
        <taxon>Bacillati</taxon>
        <taxon>Cyanobacteriota</taxon>
        <taxon>Cyanophyceae</taxon>
        <taxon>Pleurocapsales</taxon>
        <taxon>Hyellaceae</taxon>
        <taxon>Waterburya</taxon>
        <taxon>Waterburya agarophytonicola</taxon>
    </lineage>
</organism>
<sequence length="310" mass="35883">MKILRISLLAAILSLSWLWATPMAFAQQTRAEATYAKCQEVERYYFAQIQKPLPKLSNPNLTRPFIMAFGKGFFWNQPNDELLIPSKEANAFPVLALAKQGSYLLPRKITCDLNKGQIKIGMKAFLLLEERKKPLVIDQVDEMWWKDNSEVFEGKILFSTKEDGTFLQLDSDFTFRGCNADGVDCNSIDILFPFPVPDRSICIDLALANYGIEIENPSEIRSCTIYNDNLNYFQDNPREVVVYEKKGRQILGSHLQVMNNIWLDVTYQDDSVLEYRGAKCFMQYTSDFQQDWENRDFKTDLCSPREVIRK</sequence>
<keyword evidence="3" id="KW-1185">Reference proteome</keyword>
<accession>A0A964BTQ2</accession>
<name>A0A964BTQ2_9CYAN</name>
<proteinExistence type="predicted"/>